<dbReference type="AlphaFoldDB" id="A0A8J3DD65"/>
<sequence length="128" mass="14557">MKSFLVCFLSFNLLIGSLLPGNGWHELAKLPDLVQHYQLHLQKADGDISFLTFLQMHYGAGSEHKGTEDHSKLPCLNLHASVLLYLPTLLVLEVADVKTAVFSRLKNFFWNNLYSFQFKSILLNPPKL</sequence>
<proteinExistence type="predicted"/>
<organism evidence="1 2">
    <name type="scientific">Persicitalea jodogahamensis</name>
    <dbReference type="NCBI Taxonomy" id="402147"/>
    <lineage>
        <taxon>Bacteria</taxon>
        <taxon>Pseudomonadati</taxon>
        <taxon>Bacteroidota</taxon>
        <taxon>Cytophagia</taxon>
        <taxon>Cytophagales</taxon>
        <taxon>Spirosomataceae</taxon>
        <taxon>Persicitalea</taxon>
    </lineage>
</organism>
<name>A0A8J3DD65_9BACT</name>
<gene>
    <name evidence="1" type="ORF">GCM10007390_45450</name>
</gene>
<dbReference type="RefSeq" id="WP_189567819.1">
    <property type="nucleotide sequence ID" value="NZ_BMXF01000006.1"/>
</dbReference>
<protein>
    <submittedName>
        <fullName evidence="1">Uncharacterized protein</fullName>
    </submittedName>
</protein>
<dbReference type="EMBL" id="BMXF01000006">
    <property type="protein sequence ID" value="GHB85075.1"/>
    <property type="molecule type" value="Genomic_DNA"/>
</dbReference>
<evidence type="ECO:0000313" key="2">
    <source>
        <dbReference type="Proteomes" id="UP000598271"/>
    </source>
</evidence>
<reference evidence="1 2" key="1">
    <citation type="journal article" date="2014" name="Int. J. Syst. Evol. Microbiol.">
        <title>Complete genome sequence of Corynebacterium casei LMG S-19264T (=DSM 44701T), isolated from a smear-ripened cheese.</title>
        <authorList>
            <consortium name="US DOE Joint Genome Institute (JGI-PGF)"/>
            <person name="Walter F."/>
            <person name="Albersmeier A."/>
            <person name="Kalinowski J."/>
            <person name="Ruckert C."/>
        </authorList>
    </citation>
    <scope>NUCLEOTIDE SEQUENCE [LARGE SCALE GENOMIC DNA]</scope>
    <source>
        <strain evidence="1 2">KCTC 12866</strain>
    </source>
</reference>
<accession>A0A8J3DD65</accession>
<dbReference type="Proteomes" id="UP000598271">
    <property type="component" value="Unassembled WGS sequence"/>
</dbReference>
<evidence type="ECO:0000313" key="1">
    <source>
        <dbReference type="EMBL" id="GHB85075.1"/>
    </source>
</evidence>
<keyword evidence="2" id="KW-1185">Reference proteome</keyword>
<comment type="caution">
    <text evidence="1">The sequence shown here is derived from an EMBL/GenBank/DDBJ whole genome shotgun (WGS) entry which is preliminary data.</text>
</comment>